<feature type="transmembrane region" description="Helical" evidence="1">
    <location>
        <begin position="89"/>
        <end position="108"/>
    </location>
</feature>
<evidence type="ECO:0000313" key="3">
    <source>
        <dbReference type="Proteomes" id="UP000619078"/>
    </source>
</evidence>
<proteinExistence type="predicted"/>
<keyword evidence="3" id="KW-1185">Reference proteome</keyword>
<feature type="transmembrane region" description="Helical" evidence="1">
    <location>
        <begin position="6"/>
        <end position="28"/>
    </location>
</feature>
<accession>A0A926P025</accession>
<keyword evidence="1" id="KW-1133">Transmembrane helix</keyword>
<keyword evidence="1" id="KW-0812">Transmembrane</keyword>
<gene>
    <name evidence="2" type="ORF">IDJ76_18635</name>
</gene>
<evidence type="ECO:0000313" key="2">
    <source>
        <dbReference type="EMBL" id="MBD1395128.1"/>
    </source>
</evidence>
<dbReference type="RefSeq" id="WP_191165448.1">
    <property type="nucleotide sequence ID" value="NZ_JACWMX010000009.1"/>
</dbReference>
<comment type="caution">
    <text evidence="2">The sequence shown here is derived from an EMBL/GenBank/DDBJ whole genome shotgun (WGS) entry which is preliminary data.</text>
</comment>
<dbReference type="AlphaFoldDB" id="A0A926P025"/>
<dbReference type="Proteomes" id="UP000619078">
    <property type="component" value="Unassembled WGS sequence"/>
</dbReference>
<organism evidence="2 3">
    <name type="scientific">Mucilaginibacter glaciei</name>
    <dbReference type="NCBI Taxonomy" id="2772109"/>
    <lineage>
        <taxon>Bacteria</taxon>
        <taxon>Pseudomonadati</taxon>
        <taxon>Bacteroidota</taxon>
        <taxon>Sphingobacteriia</taxon>
        <taxon>Sphingobacteriales</taxon>
        <taxon>Sphingobacteriaceae</taxon>
        <taxon>Mucilaginibacter</taxon>
    </lineage>
</organism>
<name>A0A926P025_9SPHI</name>
<dbReference type="EMBL" id="JACWMX010000009">
    <property type="protein sequence ID" value="MBD1395128.1"/>
    <property type="molecule type" value="Genomic_DNA"/>
</dbReference>
<evidence type="ECO:0000256" key="1">
    <source>
        <dbReference type="SAM" id="Phobius"/>
    </source>
</evidence>
<reference evidence="2" key="1">
    <citation type="submission" date="2020-09" db="EMBL/GenBank/DDBJ databases">
        <title>Novel species of Mucilaginibacter isolated from a glacier on the Tibetan Plateau.</title>
        <authorList>
            <person name="Liu Q."/>
            <person name="Xin Y.-H."/>
        </authorList>
    </citation>
    <scope>NUCLEOTIDE SEQUENCE</scope>
    <source>
        <strain evidence="2">ZB1P21</strain>
    </source>
</reference>
<sequence length="123" mass="13999">MPEFLILTLLFGITEVIIAFAFAAIAQVFYHQIGLNFKAIFKGMAERLFLFVTLTNGYTQALTFFSALKLATRLKHEEPKADLDGFNDYYLIGNLLSVVVAIGYVYIYQHFQEIHLLQVLNGK</sequence>
<protein>
    <submittedName>
        <fullName evidence="2">Uncharacterized protein</fullName>
    </submittedName>
</protein>
<feature type="transmembrane region" description="Helical" evidence="1">
    <location>
        <begin position="48"/>
        <end position="69"/>
    </location>
</feature>
<keyword evidence="1" id="KW-0472">Membrane</keyword>